<dbReference type="EMBL" id="CP030041">
    <property type="protein sequence ID" value="AWW32511.1"/>
    <property type="molecule type" value="Genomic_DNA"/>
</dbReference>
<dbReference type="KEGG" id="est:DN752_21465"/>
<evidence type="ECO:0000313" key="2">
    <source>
        <dbReference type="Proteomes" id="UP000248688"/>
    </source>
</evidence>
<name>A0A2Z4IN20_9BACT</name>
<dbReference type="AlphaFoldDB" id="A0A2Z4IN20"/>
<keyword evidence="2" id="KW-1185">Reference proteome</keyword>
<dbReference type="Proteomes" id="UP000248688">
    <property type="component" value="Chromosome"/>
</dbReference>
<gene>
    <name evidence="1" type="ORF">DN752_21465</name>
</gene>
<sequence length="78" mass="9098">MLPMAKVATPFQGFFYTLGFSSISKKISANHHHPRNQRAIQITSNPQLLHLIYNQAIHHNEMGFQNILFTLYLHFTHH</sequence>
<accession>A0A2Z4IN20</accession>
<proteinExistence type="predicted"/>
<organism evidence="1 2">
    <name type="scientific">Echinicola strongylocentroti</name>
    <dbReference type="NCBI Taxonomy" id="1795355"/>
    <lineage>
        <taxon>Bacteria</taxon>
        <taxon>Pseudomonadati</taxon>
        <taxon>Bacteroidota</taxon>
        <taxon>Cytophagia</taxon>
        <taxon>Cytophagales</taxon>
        <taxon>Cyclobacteriaceae</taxon>
        <taxon>Echinicola</taxon>
    </lineage>
</organism>
<protein>
    <submittedName>
        <fullName evidence="1">Uncharacterized protein</fullName>
    </submittedName>
</protein>
<evidence type="ECO:0000313" key="1">
    <source>
        <dbReference type="EMBL" id="AWW32511.1"/>
    </source>
</evidence>
<reference evidence="1 2" key="1">
    <citation type="submission" date="2018-06" db="EMBL/GenBank/DDBJ databases">
        <title>Echinicola strongylocentroti sp. nov., isolated from a sea urchin Strongylocentrotus intermedius.</title>
        <authorList>
            <person name="Bae S.S."/>
        </authorList>
    </citation>
    <scope>NUCLEOTIDE SEQUENCE [LARGE SCALE GENOMIC DNA]</scope>
    <source>
        <strain evidence="1 2">MEBiC08714</strain>
    </source>
</reference>